<sequence length="137" mass="16125">MEYKALLKDENLVKQYEYIAQKFDFNKRKFLINYFVYWCILKNIDARVCGTIILNYLVTLSSINIDEINILKELCSSVKNTIEKDKLLACEEENTYNEMSDIAFIVERKLKLDNKNCSSLGMGIKYEIKDLNNRLIT</sequence>
<dbReference type="RefSeq" id="WP_191741775.1">
    <property type="nucleotide sequence ID" value="NZ_JACSQB010000182.1"/>
</dbReference>
<dbReference type="Proteomes" id="UP000627166">
    <property type="component" value="Unassembled WGS sequence"/>
</dbReference>
<comment type="caution">
    <text evidence="1">The sequence shown here is derived from an EMBL/GenBank/DDBJ whole genome shotgun (WGS) entry which is preliminary data.</text>
</comment>
<accession>A0ABR8YX42</accession>
<proteinExistence type="predicted"/>
<organism evidence="1 2">
    <name type="scientific">Clostridium faecium</name>
    <dbReference type="NCBI Taxonomy" id="2762223"/>
    <lineage>
        <taxon>Bacteria</taxon>
        <taxon>Bacillati</taxon>
        <taxon>Bacillota</taxon>
        <taxon>Clostridia</taxon>
        <taxon>Eubacteriales</taxon>
        <taxon>Clostridiaceae</taxon>
        <taxon>Clostridium</taxon>
    </lineage>
</organism>
<reference evidence="1 2" key="1">
    <citation type="submission" date="2020-08" db="EMBL/GenBank/DDBJ databases">
        <title>A Genomic Blueprint of the Chicken Gut Microbiome.</title>
        <authorList>
            <person name="Gilroy R."/>
            <person name="Ravi A."/>
            <person name="Getino M."/>
            <person name="Pursley I."/>
            <person name="Horton D.L."/>
            <person name="Alikhan N.-F."/>
            <person name="Baker D."/>
            <person name="Gharbi K."/>
            <person name="Hall N."/>
            <person name="Watson M."/>
            <person name="Adriaenssens E.M."/>
            <person name="Foster-Nyarko E."/>
            <person name="Jarju S."/>
            <person name="Secka A."/>
            <person name="Antonio M."/>
            <person name="Oren A."/>
            <person name="Chaudhuri R."/>
            <person name="La Ragione R.M."/>
            <person name="Hildebrand F."/>
            <person name="Pallen M.J."/>
        </authorList>
    </citation>
    <scope>NUCLEOTIDE SEQUENCE [LARGE SCALE GENOMIC DNA]</scope>
    <source>
        <strain evidence="1 2">N37</strain>
    </source>
</reference>
<evidence type="ECO:0000313" key="2">
    <source>
        <dbReference type="Proteomes" id="UP000627166"/>
    </source>
</evidence>
<name>A0ABR8YX42_9CLOT</name>
<dbReference type="EMBL" id="JACSQB010000182">
    <property type="protein sequence ID" value="MBD8048847.1"/>
    <property type="molecule type" value="Genomic_DNA"/>
</dbReference>
<keyword evidence="2" id="KW-1185">Reference proteome</keyword>
<gene>
    <name evidence="1" type="ORF">H9637_17755</name>
</gene>
<evidence type="ECO:0000313" key="1">
    <source>
        <dbReference type="EMBL" id="MBD8048847.1"/>
    </source>
</evidence>
<feature type="non-terminal residue" evidence="1">
    <location>
        <position position="137"/>
    </location>
</feature>
<protein>
    <submittedName>
        <fullName evidence="1">Uncharacterized protein</fullName>
    </submittedName>
</protein>